<dbReference type="Proteomes" id="UP001354989">
    <property type="component" value="Chromosome"/>
</dbReference>
<dbReference type="RefSeq" id="WP_338397198.1">
    <property type="nucleotide sequence ID" value="NZ_AP025292.1"/>
</dbReference>
<feature type="transmembrane region" description="Helical" evidence="7">
    <location>
        <begin position="6"/>
        <end position="25"/>
    </location>
</feature>
<evidence type="ECO:0000256" key="3">
    <source>
        <dbReference type="ARBA" id="ARBA00022475"/>
    </source>
</evidence>
<feature type="transmembrane region" description="Helical" evidence="7">
    <location>
        <begin position="109"/>
        <end position="128"/>
    </location>
</feature>
<evidence type="ECO:0000256" key="2">
    <source>
        <dbReference type="ARBA" id="ARBA00005262"/>
    </source>
</evidence>
<dbReference type="EMBL" id="AP025292">
    <property type="protein sequence ID" value="BDD00201.1"/>
    <property type="molecule type" value="Genomic_DNA"/>
</dbReference>
<keyword evidence="3" id="KW-1003">Cell membrane</keyword>
<keyword evidence="6 7" id="KW-0472">Membrane</keyword>
<feature type="transmembrane region" description="Helical" evidence="7">
    <location>
        <begin position="166"/>
        <end position="185"/>
    </location>
</feature>
<comment type="similarity">
    <text evidence="2">Belongs to the chromate ion transporter (CHR) (TC 2.A.51) family.</text>
</comment>
<dbReference type="InterPro" id="IPR003370">
    <property type="entry name" value="Chromate_transpt"/>
</dbReference>
<evidence type="ECO:0000256" key="5">
    <source>
        <dbReference type="ARBA" id="ARBA00022989"/>
    </source>
</evidence>
<name>A0ABM7VGV5_9BACT</name>
<evidence type="ECO:0000313" key="8">
    <source>
        <dbReference type="EMBL" id="BDD00201.1"/>
    </source>
</evidence>
<feature type="transmembrane region" description="Helical" evidence="7">
    <location>
        <begin position="73"/>
        <end position="97"/>
    </location>
</feature>
<accession>A0ABM7VGV5</accession>
<evidence type="ECO:0000256" key="4">
    <source>
        <dbReference type="ARBA" id="ARBA00022692"/>
    </source>
</evidence>
<protein>
    <submittedName>
        <fullName evidence="8">Chromate transporter</fullName>
    </submittedName>
</protein>
<comment type="subcellular location">
    <subcellularLocation>
        <location evidence="1">Cell membrane</location>
        <topology evidence="1">Multi-pass membrane protein</topology>
    </subcellularLocation>
</comment>
<evidence type="ECO:0000256" key="7">
    <source>
        <dbReference type="SAM" id="Phobius"/>
    </source>
</evidence>
<dbReference type="Pfam" id="PF02417">
    <property type="entry name" value="Chromate_transp"/>
    <property type="match status" value="1"/>
</dbReference>
<sequence>MIYFELFITYFKIGLFSFGGGLAMLPLIEHEMMIHQWMTHAEFMNIVAISQMTPGAIAVNCATYIGLKVGGVPGGIIATAGLATPSVLVILALTSILAKIKEHPMKRAFFFGIKPVTIGLIAYAGIMIGQNTFLLDPKDWLSFDYLKILLTVICFVVLYKYKVNSILMIGIAGVVGLLLFGLIGMV</sequence>
<evidence type="ECO:0000313" key="9">
    <source>
        <dbReference type="Proteomes" id="UP001354989"/>
    </source>
</evidence>
<evidence type="ECO:0000256" key="1">
    <source>
        <dbReference type="ARBA" id="ARBA00004651"/>
    </source>
</evidence>
<proteinExistence type="inferred from homology"/>
<dbReference type="InterPro" id="IPR052518">
    <property type="entry name" value="CHR_Transporter"/>
</dbReference>
<organism evidence="8 9">
    <name type="scientific">Persicobacter psychrovividus</name>
    <dbReference type="NCBI Taxonomy" id="387638"/>
    <lineage>
        <taxon>Bacteria</taxon>
        <taxon>Pseudomonadati</taxon>
        <taxon>Bacteroidota</taxon>
        <taxon>Cytophagia</taxon>
        <taxon>Cytophagales</taxon>
        <taxon>Persicobacteraceae</taxon>
        <taxon>Persicobacter</taxon>
    </lineage>
</organism>
<dbReference type="PANTHER" id="PTHR43663:SF1">
    <property type="entry name" value="CHROMATE TRANSPORTER"/>
    <property type="match status" value="1"/>
</dbReference>
<reference evidence="8 9" key="1">
    <citation type="submission" date="2021-12" db="EMBL/GenBank/DDBJ databases">
        <title>Genome sequencing of bacteria with rrn-lacking chromosome and rrn-plasmid.</title>
        <authorList>
            <person name="Anda M."/>
            <person name="Iwasaki W."/>
        </authorList>
    </citation>
    <scope>NUCLEOTIDE SEQUENCE [LARGE SCALE GENOMIC DNA]</scope>
    <source>
        <strain evidence="8 9">NBRC 101262</strain>
    </source>
</reference>
<keyword evidence="4 7" id="KW-0812">Transmembrane</keyword>
<dbReference type="PANTHER" id="PTHR43663">
    <property type="entry name" value="CHROMATE TRANSPORT PROTEIN-RELATED"/>
    <property type="match status" value="1"/>
</dbReference>
<gene>
    <name evidence="8" type="ORF">PEPS_24810</name>
</gene>
<feature type="transmembrane region" description="Helical" evidence="7">
    <location>
        <begin position="140"/>
        <end position="159"/>
    </location>
</feature>
<keyword evidence="5 7" id="KW-1133">Transmembrane helix</keyword>
<evidence type="ECO:0000256" key="6">
    <source>
        <dbReference type="ARBA" id="ARBA00023136"/>
    </source>
</evidence>
<keyword evidence="9" id="KW-1185">Reference proteome</keyword>